<evidence type="ECO:0000256" key="1">
    <source>
        <dbReference type="ARBA" id="ARBA00022729"/>
    </source>
</evidence>
<protein>
    <submittedName>
        <fullName evidence="2">Spermidine/putrescine ABC transporter substrate-binding protein PotF</fullName>
    </submittedName>
</protein>
<dbReference type="PANTHER" id="PTHR30222:SF12">
    <property type="entry name" value="NORSPERMIDINE SENSOR"/>
    <property type="match status" value="1"/>
</dbReference>
<keyword evidence="3" id="KW-1185">Reference proteome</keyword>
<evidence type="ECO:0000313" key="2">
    <source>
        <dbReference type="EMBL" id="MFM9616302.1"/>
    </source>
</evidence>
<dbReference type="EMBL" id="JBJVNI010000501">
    <property type="protein sequence ID" value="MFM9616302.1"/>
    <property type="molecule type" value="Genomic_DNA"/>
</dbReference>
<keyword evidence="1" id="KW-0732">Signal</keyword>
<comment type="caution">
    <text evidence="2">The sequence shown here is derived from an EMBL/GenBank/DDBJ whole genome shotgun (WGS) entry which is preliminary data.</text>
</comment>
<dbReference type="Gene3D" id="3.40.190.10">
    <property type="entry name" value="Periplasmic binding protein-like II"/>
    <property type="match status" value="1"/>
</dbReference>
<gene>
    <name evidence="2" type="ORF">ACKI18_48645</name>
</gene>
<reference evidence="2 3" key="1">
    <citation type="submission" date="2024-12" db="EMBL/GenBank/DDBJ databases">
        <title>Forecasting of Potato common scab and diversities of Pathogenic streptomyces spp. in china.</title>
        <authorList>
            <person name="Handique U."/>
            <person name="Wu J."/>
        </authorList>
    </citation>
    <scope>NUCLEOTIDE SEQUENCE [LARGE SCALE GENOMIC DNA]</scope>
    <source>
        <strain evidence="2 3">ZRIMU1530</strain>
    </source>
</reference>
<dbReference type="Proteomes" id="UP001631957">
    <property type="component" value="Unassembled WGS sequence"/>
</dbReference>
<feature type="non-terminal residue" evidence="2">
    <location>
        <position position="72"/>
    </location>
</feature>
<proteinExistence type="predicted"/>
<sequence>MLRYLGENPDDKDARALARAEAQLLKVRRYIRKFHSSQYIDDLASGSICLAMGWSGDVLQAKIRAEQAGKGV</sequence>
<dbReference type="SUPFAM" id="SSF53850">
    <property type="entry name" value="Periplasmic binding protein-like II"/>
    <property type="match status" value="1"/>
</dbReference>
<evidence type="ECO:0000313" key="3">
    <source>
        <dbReference type="Proteomes" id="UP001631957"/>
    </source>
</evidence>
<dbReference type="PANTHER" id="PTHR30222">
    <property type="entry name" value="SPERMIDINE/PUTRESCINE-BINDING PERIPLASMIC PROTEIN"/>
    <property type="match status" value="1"/>
</dbReference>
<accession>A0ABW9IA67</accession>
<name>A0ABW9IA67_9ACTN</name>
<organism evidence="2 3">
    <name type="scientific">Streptomyces niveiscabiei</name>
    <dbReference type="NCBI Taxonomy" id="164115"/>
    <lineage>
        <taxon>Bacteria</taxon>
        <taxon>Bacillati</taxon>
        <taxon>Actinomycetota</taxon>
        <taxon>Actinomycetes</taxon>
        <taxon>Kitasatosporales</taxon>
        <taxon>Streptomycetaceae</taxon>
        <taxon>Streptomyces</taxon>
    </lineage>
</organism>